<evidence type="ECO:0000313" key="1">
    <source>
        <dbReference type="EMBL" id="JAH73586.1"/>
    </source>
</evidence>
<organism evidence="1">
    <name type="scientific">Anguilla anguilla</name>
    <name type="common">European freshwater eel</name>
    <name type="synonym">Muraena anguilla</name>
    <dbReference type="NCBI Taxonomy" id="7936"/>
    <lineage>
        <taxon>Eukaryota</taxon>
        <taxon>Metazoa</taxon>
        <taxon>Chordata</taxon>
        <taxon>Craniata</taxon>
        <taxon>Vertebrata</taxon>
        <taxon>Euteleostomi</taxon>
        <taxon>Actinopterygii</taxon>
        <taxon>Neopterygii</taxon>
        <taxon>Teleostei</taxon>
        <taxon>Anguilliformes</taxon>
        <taxon>Anguillidae</taxon>
        <taxon>Anguilla</taxon>
    </lineage>
</organism>
<sequence>MKFMCADGGEACSPCKIPAL</sequence>
<accession>A0A0E9V6G6</accession>
<reference evidence="1" key="1">
    <citation type="submission" date="2014-11" db="EMBL/GenBank/DDBJ databases">
        <authorList>
            <person name="Amaro Gonzalez C."/>
        </authorList>
    </citation>
    <scope>NUCLEOTIDE SEQUENCE</scope>
</reference>
<name>A0A0E9V6G6_ANGAN</name>
<proteinExistence type="predicted"/>
<protein>
    <submittedName>
        <fullName evidence="1">Uncharacterized protein</fullName>
    </submittedName>
</protein>
<dbReference type="AlphaFoldDB" id="A0A0E9V6G6"/>
<dbReference type="EMBL" id="GBXM01034991">
    <property type="protein sequence ID" value="JAH73586.1"/>
    <property type="molecule type" value="Transcribed_RNA"/>
</dbReference>
<reference evidence="1" key="2">
    <citation type="journal article" date="2015" name="Fish Shellfish Immunol.">
        <title>Early steps in the European eel (Anguilla anguilla)-Vibrio vulnificus interaction in the gills: Role of the RtxA13 toxin.</title>
        <authorList>
            <person name="Callol A."/>
            <person name="Pajuelo D."/>
            <person name="Ebbesson L."/>
            <person name="Teles M."/>
            <person name="MacKenzie S."/>
            <person name="Amaro C."/>
        </authorList>
    </citation>
    <scope>NUCLEOTIDE SEQUENCE</scope>
</reference>